<name>A0AAV5L1B0_9ROSI</name>
<sequence length="129" mass="14314">MNPARGVVAMNPARGLVAMNPARGFATNPGAWIRDGTSSGLRTQLAPGFTTWQRLRTQLASKYVANPGASWVHCQPNHMSWVHCEPSRKPSRASWVHPRFAINLGTWVHHKPASWVRLKVKGKKLEEVG</sequence>
<evidence type="ECO:0000313" key="2">
    <source>
        <dbReference type="Proteomes" id="UP001054252"/>
    </source>
</evidence>
<dbReference type="Proteomes" id="UP001054252">
    <property type="component" value="Unassembled WGS sequence"/>
</dbReference>
<organism evidence="1 2">
    <name type="scientific">Rubroshorea leprosula</name>
    <dbReference type="NCBI Taxonomy" id="152421"/>
    <lineage>
        <taxon>Eukaryota</taxon>
        <taxon>Viridiplantae</taxon>
        <taxon>Streptophyta</taxon>
        <taxon>Embryophyta</taxon>
        <taxon>Tracheophyta</taxon>
        <taxon>Spermatophyta</taxon>
        <taxon>Magnoliopsida</taxon>
        <taxon>eudicotyledons</taxon>
        <taxon>Gunneridae</taxon>
        <taxon>Pentapetalae</taxon>
        <taxon>rosids</taxon>
        <taxon>malvids</taxon>
        <taxon>Malvales</taxon>
        <taxon>Dipterocarpaceae</taxon>
        <taxon>Rubroshorea</taxon>
    </lineage>
</organism>
<dbReference type="AlphaFoldDB" id="A0AAV5L1B0"/>
<proteinExistence type="predicted"/>
<accession>A0AAV5L1B0</accession>
<reference evidence="1 2" key="1">
    <citation type="journal article" date="2021" name="Commun. Biol.">
        <title>The genome of Shorea leprosula (Dipterocarpaceae) highlights the ecological relevance of drought in aseasonal tropical rainforests.</title>
        <authorList>
            <person name="Ng K.K.S."/>
            <person name="Kobayashi M.J."/>
            <person name="Fawcett J.A."/>
            <person name="Hatakeyama M."/>
            <person name="Paape T."/>
            <person name="Ng C.H."/>
            <person name="Ang C.C."/>
            <person name="Tnah L.H."/>
            <person name="Lee C.T."/>
            <person name="Nishiyama T."/>
            <person name="Sese J."/>
            <person name="O'Brien M.J."/>
            <person name="Copetti D."/>
            <person name="Mohd Noor M.I."/>
            <person name="Ong R.C."/>
            <person name="Putra M."/>
            <person name="Sireger I.Z."/>
            <person name="Indrioko S."/>
            <person name="Kosugi Y."/>
            <person name="Izuno A."/>
            <person name="Isagi Y."/>
            <person name="Lee S.L."/>
            <person name="Shimizu K.K."/>
        </authorList>
    </citation>
    <scope>NUCLEOTIDE SEQUENCE [LARGE SCALE GENOMIC DNA]</scope>
    <source>
        <strain evidence="1">214</strain>
    </source>
</reference>
<comment type="caution">
    <text evidence="1">The sequence shown here is derived from an EMBL/GenBank/DDBJ whole genome shotgun (WGS) entry which is preliminary data.</text>
</comment>
<keyword evidence="2" id="KW-1185">Reference proteome</keyword>
<dbReference type="EMBL" id="BPVZ01000089">
    <property type="protein sequence ID" value="GKV30905.1"/>
    <property type="molecule type" value="Genomic_DNA"/>
</dbReference>
<gene>
    <name evidence="1" type="ORF">SLEP1_g39672</name>
</gene>
<evidence type="ECO:0000313" key="1">
    <source>
        <dbReference type="EMBL" id="GKV30905.1"/>
    </source>
</evidence>
<protein>
    <submittedName>
        <fullName evidence="1">Uncharacterized protein</fullName>
    </submittedName>
</protein>